<dbReference type="AlphaFoldDB" id="A0A6J7TL87"/>
<dbReference type="InterPro" id="IPR046847">
    <property type="entry name" value="Xre-like_HTH"/>
</dbReference>
<dbReference type="InterPro" id="IPR024467">
    <property type="entry name" value="Xre/MbcA/ParS-like_toxin-bd"/>
</dbReference>
<dbReference type="Pfam" id="PF20432">
    <property type="entry name" value="Xre-like-HTH"/>
    <property type="match status" value="1"/>
</dbReference>
<dbReference type="GO" id="GO:0003677">
    <property type="term" value="F:DNA binding"/>
    <property type="evidence" value="ECO:0007669"/>
    <property type="project" value="InterPro"/>
</dbReference>
<name>A0A6J7TL87_9ZZZZ</name>
<accession>A0A6J7TL87</accession>
<dbReference type="Pfam" id="PF09722">
    <property type="entry name" value="Xre_MbcA_ParS_C"/>
    <property type="match status" value="1"/>
</dbReference>
<evidence type="ECO:0000313" key="3">
    <source>
        <dbReference type="EMBL" id="CAB5054624.1"/>
    </source>
</evidence>
<feature type="domain" description="Antitoxin Xre-like helix-turn-helix" evidence="2">
    <location>
        <begin position="8"/>
        <end position="47"/>
    </location>
</feature>
<proteinExistence type="predicted"/>
<gene>
    <name evidence="3" type="ORF">UFOPK4319_00332</name>
</gene>
<reference evidence="3" key="1">
    <citation type="submission" date="2020-05" db="EMBL/GenBank/DDBJ databases">
        <authorList>
            <person name="Chiriac C."/>
            <person name="Salcher M."/>
            <person name="Ghai R."/>
            <person name="Kavagutti S V."/>
        </authorList>
    </citation>
    <scope>NUCLEOTIDE SEQUENCE</scope>
</reference>
<dbReference type="EMBL" id="CAFBQN010000012">
    <property type="protein sequence ID" value="CAB5054624.1"/>
    <property type="molecule type" value="Genomic_DNA"/>
</dbReference>
<protein>
    <submittedName>
        <fullName evidence="3">Unannotated protein</fullName>
    </submittedName>
</protein>
<sequence>MVRKGQVVSARTAAAVSKAALRASEYLGLKQKEFAQIVGVSPTKVSHLWAADYQLNSSIKSERENSILFIRLFKSLDAVLSDKEAARVWLRGENTALGDSPFNLIQSIEGLVHVVNYLESQQRQMDQ</sequence>
<organism evidence="3">
    <name type="scientific">freshwater metagenome</name>
    <dbReference type="NCBI Taxonomy" id="449393"/>
    <lineage>
        <taxon>unclassified sequences</taxon>
        <taxon>metagenomes</taxon>
        <taxon>ecological metagenomes</taxon>
    </lineage>
</organism>
<evidence type="ECO:0000259" key="1">
    <source>
        <dbReference type="Pfam" id="PF09722"/>
    </source>
</evidence>
<feature type="domain" description="Antitoxin Xre/MbcA/ParS-like toxin-binding" evidence="1">
    <location>
        <begin position="75"/>
        <end position="120"/>
    </location>
</feature>
<evidence type="ECO:0000259" key="2">
    <source>
        <dbReference type="Pfam" id="PF20432"/>
    </source>
</evidence>